<comment type="caution">
    <text evidence="2">The sequence shown here is derived from an EMBL/GenBank/DDBJ whole genome shotgun (WGS) entry which is preliminary data.</text>
</comment>
<protein>
    <submittedName>
        <fullName evidence="2">Uncharacterized protein</fullName>
    </submittedName>
</protein>
<sequence length="764" mass="86031">MDLNIESETSDEDNPRIHEPEKHVPEEPGTNDATPRVLGPVRTGRETPKGSRPSSQILGDVDDKPIKVSSPKPPLPPIGNKDRVSGRVSPANSDGSNDSAKNSKTNSASKARPRIVSYRREMSVEDDVPPPDQRRKSVSFSREGSASKPKKTATFTMETQTEWSWLTDMKRLEQLQERSETPSKIDRRHSSIESGSNAEKELTKLADDGIPDSEDESEASFDPRDGGKTPRSRGVTPGDKSLKEEADKPDEVAPPFNPNDNEYGIPLLELSSDSDTSDDDEDETDEPMPSIGPPQILQYIRESEAQYQDGEDPENRTNIRDAIGTDENIQDIEEDDEAFLRNLTSAGSMFDGMCEFCEQPIKPFPTMEQQDRLPPEELYCCDDYREFVHFTLTHPLHKKYYEDEKIDVKPHPHYGSKAQRREAKERAQVRLRERELKMQQAAAGHLTSGGPGGAAGQGGQNFYANFARQMKTINYQLSSAKCLEEGWTLRAPSPLEEIPDDPEYFETEESPAWETLKQTHREMFIRRNYSNGQPFLTLFPDGTGNVFYSSGRNAITISSIERGQFTYIVHGDREDRPPILATFEPNGNASVYYPDGSIRLVLDQLGGLELDNKGSKKRRWLWKDQHDHVHAPPFQPICIGVASGIGLRVMSQEKIGLTMAEKQRSVRFNVGARIKVLWENLPPNEEDVETIYLRDTKTSVETLLDKVSNLLKYPNSTKVEKLQPPLSLASKIQKNEKTRKKRHHIISETPDPVQDPTLPTVKVN</sequence>
<feature type="compositionally biased region" description="Acidic residues" evidence="1">
    <location>
        <begin position="275"/>
        <end position="286"/>
    </location>
</feature>
<feature type="compositionally biased region" description="Low complexity" evidence="1">
    <location>
        <begin position="96"/>
        <end position="110"/>
    </location>
</feature>
<evidence type="ECO:0000256" key="1">
    <source>
        <dbReference type="SAM" id="MobiDB-lite"/>
    </source>
</evidence>
<dbReference type="OrthoDB" id="527209at2759"/>
<name>A0A8J1UGW1_OWEFU</name>
<dbReference type="Proteomes" id="UP000749559">
    <property type="component" value="Unassembled WGS sequence"/>
</dbReference>
<reference evidence="2" key="1">
    <citation type="submission" date="2022-03" db="EMBL/GenBank/DDBJ databases">
        <authorList>
            <person name="Martin C."/>
        </authorList>
    </citation>
    <scope>NUCLEOTIDE SEQUENCE</scope>
</reference>
<dbReference type="AlphaFoldDB" id="A0A8J1UGW1"/>
<feature type="region of interest" description="Disordered" evidence="1">
    <location>
        <begin position="734"/>
        <end position="764"/>
    </location>
</feature>
<dbReference type="InterPro" id="IPR029281">
    <property type="entry name" value="FAM194_C"/>
</dbReference>
<proteinExistence type="predicted"/>
<feature type="compositionally biased region" description="Basic and acidic residues" evidence="1">
    <location>
        <begin position="13"/>
        <end position="26"/>
    </location>
</feature>
<dbReference type="Pfam" id="PF14977">
    <property type="entry name" value="FAM194"/>
    <property type="match status" value="1"/>
</dbReference>
<feature type="compositionally biased region" description="Basic and acidic residues" evidence="1">
    <location>
        <begin position="240"/>
        <end position="251"/>
    </location>
</feature>
<gene>
    <name evidence="2" type="ORF">OFUS_LOCUS8173</name>
</gene>
<dbReference type="PANTHER" id="PTHR23093">
    <property type="entry name" value="SIMILAR TO CHROMOSOME 3 OPEN READING FRAME 20"/>
    <property type="match status" value="1"/>
</dbReference>
<feature type="compositionally biased region" description="Acidic residues" evidence="1">
    <location>
        <begin position="209"/>
        <end position="219"/>
    </location>
</feature>
<dbReference type="PANTHER" id="PTHR23093:SF18">
    <property type="entry name" value="GLUTAMATE RICH 6"/>
    <property type="match status" value="1"/>
</dbReference>
<feature type="region of interest" description="Disordered" evidence="1">
    <location>
        <begin position="1"/>
        <end position="294"/>
    </location>
</feature>
<keyword evidence="3" id="KW-1185">Reference proteome</keyword>
<accession>A0A8J1UGW1</accession>
<evidence type="ECO:0000313" key="3">
    <source>
        <dbReference type="Proteomes" id="UP000749559"/>
    </source>
</evidence>
<evidence type="ECO:0000313" key="2">
    <source>
        <dbReference type="EMBL" id="CAH1781613.1"/>
    </source>
</evidence>
<feature type="compositionally biased region" description="Basic and acidic residues" evidence="1">
    <location>
        <begin position="198"/>
        <end position="207"/>
    </location>
</feature>
<organism evidence="2 3">
    <name type="scientific">Owenia fusiformis</name>
    <name type="common">Polychaete worm</name>
    <dbReference type="NCBI Taxonomy" id="6347"/>
    <lineage>
        <taxon>Eukaryota</taxon>
        <taxon>Metazoa</taxon>
        <taxon>Spiralia</taxon>
        <taxon>Lophotrochozoa</taxon>
        <taxon>Annelida</taxon>
        <taxon>Polychaeta</taxon>
        <taxon>Sedentaria</taxon>
        <taxon>Canalipalpata</taxon>
        <taxon>Sabellida</taxon>
        <taxon>Oweniida</taxon>
        <taxon>Oweniidae</taxon>
        <taxon>Owenia</taxon>
    </lineage>
</organism>
<dbReference type="EMBL" id="CAIIXF020000004">
    <property type="protein sequence ID" value="CAH1781613.1"/>
    <property type="molecule type" value="Genomic_DNA"/>
</dbReference>
<feature type="compositionally biased region" description="Polar residues" evidence="1">
    <location>
        <begin position="153"/>
        <end position="164"/>
    </location>
</feature>
<feature type="compositionally biased region" description="Basic and acidic residues" evidence="1">
    <location>
        <begin position="168"/>
        <end position="191"/>
    </location>
</feature>